<sequence length="159" mass="17024">MSVVSHGHGAMLETLLAQLNREPGLAGVQLIVTLNLADEQFDATPYQNLSIKLIRNAQPKGFGANHNAAFAHCRNAWFGILNPDLRLEGNEPFSALIETAVSIPNLGLIAPSVVSSDGHFEDSVRANLTPGSILLRRAKRHDAERALAWGGASGVRVGR</sequence>
<reference evidence="2" key="1">
    <citation type="journal article" date="2013" name="Environ. Microbiol.">
        <title>Seasonally variable intestinal metagenomes of the red palm weevil (Rhynchophorus ferrugineus).</title>
        <authorList>
            <person name="Jia S."/>
            <person name="Zhang X."/>
            <person name="Zhang G."/>
            <person name="Yin A."/>
            <person name="Zhang S."/>
            <person name="Li F."/>
            <person name="Wang L."/>
            <person name="Zhao D."/>
            <person name="Yun Q."/>
            <person name="Tala"/>
            <person name="Wang J."/>
            <person name="Sun G."/>
            <person name="Baabdullah M."/>
            <person name="Yu X."/>
            <person name="Hu S."/>
            <person name="Al-Mssallem I.S."/>
            <person name="Yu J."/>
        </authorList>
    </citation>
    <scope>NUCLEOTIDE SEQUENCE</scope>
</reference>
<dbReference type="AlphaFoldDB" id="A0A060C9S4"/>
<dbReference type="EMBL" id="KF122499">
    <property type="protein sequence ID" value="AIA89795.1"/>
    <property type="molecule type" value="Genomic_DNA"/>
</dbReference>
<evidence type="ECO:0000313" key="2">
    <source>
        <dbReference type="EMBL" id="AIA89795.1"/>
    </source>
</evidence>
<dbReference type="InterPro" id="IPR001173">
    <property type="entry name" value="Glyco_trans_2-like"/>
</dbReference>
<dbReference type="InterPro" id="IPR029044">
    <property type="entry name" value="Nucleotide-diphossugar_trans"/>
</dbReference>
<protein>
    <submittedName>
        <fullName evidence="2">CAZy families GT2 protein</fullName>
    </submittedName>
</protein>
<dbReference type="Gene3D" id="3.90.550.10">
    <property type="entry name" value="Spore Coat Polysaccharide Biosynthesis Protein SpsA, Chain A"/>
    <property type="match status" value="1"/>
</dbReference>
<feature type="domain" description="Glycosyltransferase 2-like" evidence="1">
    <location>
        <begin position="42"/>
        <end position="123"/>
    </location>
</feature>
<dbReference type="Pfam" id="PF00535">
    <property type="entry name" value="Glycos_transf_2"/>
    <property type="match status" value="1"/>
</dbReference>
<name>A0A060C9S4_9PROT</name>
<dbReference type="SUPFAM" id="SSF53448">
    <property type="entry name" value="Nucleotide-diphospho-sugar transferases"/>
    <property type="match status" value="1"/>
</dbReference>
<accession>A0A060C9S4</accession>
<evidence type="ECO:0000259" key="1">
    <source>
        <dbReference type="Pfam" id="PF00535"/>
    </source>
</evidence>
<proteinExistence type="predicted"/>
<organism evidence="2">
    <name type="scientific">uncultured Nitrosomonas sp</name>
    <dbReference type="NCBI Taxonomy" id="156424"/>
    <lineage>
        <taxon>Bacteria</taxon>
        <taxon>Pseudomonadati</taxon>
        <taxon>Pseudomonadota</taxon>
        <taxon>Betaproteobacteria</taxon>
        <taxon>Nitrosomonadales</taxon>
        <taxon>Nitrosomonadaceae</taxon>
        <taxon>Nitrosomonas</taxon>
        <taxon>environmental samples</taxon>
    </lineage>
</organism>
<feature type="non-terminal residue" evidence="2">
    <location>
        <position position="159"/>
    </location>
</feature>